<dbReference type="EC" id="3.5.1.28" evidence="3"/>
<dbReference type="GO" id="GO:0009253">
    <property type="term" value="P:peptidoglycan catabolic process"/>
    <property type="evidence" value="ECO:0007669"/>
    <property type="project" value="InterPro"/>
</dbReference>
<evidence type="ECO:0000259" key="6">
    <source>
        <dbReference type="SMART" id="SM00644"/>
    </source>
</evidence>
<dbReference type="InterPro" id="IPR036365">
    <property type="entry name" value="PGBD-like_sf"/>
</dbReference>
<evidence type="ECO:0000256" key="5">
    <source>
        <dbReference type="ARBA" id="ARBA00023316"/>
    </source>
</evidence>
<protein>
    <recommendedName>
        <fullName evidence="3">N-acetylmuramoyl-L-alanine amidase</fullName>
        <ecNumber evidence="3">3.5.1.28</ecNumber>
    </recommendedName>
</protein>
<dbReference type="InterPro" id="IPR002502">
    <property type="entry name" value="Amidase_domain"/>
</dbReference>
<proteinExistence type="inferred from homology"/>
<dbReference type="RefSeq" id="WP_171833123.1">
    <property type="nucleotide sequence ID" value="NZ_CP053708.1"/>
</dbReference>
<dbReference type="EMBL" id="CP053708">
    <property type="protein sequence ID" value="QKE91353.1"/>
    <property type="molecule type" value="Genomic_DNA"/>
</dbReference>
<dbReference type="GO" id="GO:0071555">
    <property type="term" value="P:cell wall organization"/>
    <property type="evidence" value="ECO:0007669"/>
    <property type="project" value="UniProtKB-KW"/>
</dbReference>
<dbReference type="GO" id="GO:0009254">
    <property type="term" value="P:peptidoglycan turnover"/>
    <property type="evidence" value="ECO:0007669"/>
    <property type="project" value="TreeGrafter"/>
</dbReference>
<evidence type="ECO:0000313" key="7">
    <source>
        <dbReference type="EMBL" id="QKE91353.1"/>
    </source>
</evidence>
<dbReference type="AlphaFoldDB" id="A0A6M8HS86"/>
<name>A0A6M8HS86_9PROT</name>
<comment type="catalytic activity">
    <reaction evidence="1">
        <text>Hydrolyzes the link between N-acetylmuramoyl residues and L-amino acid residues in certain cell-wall glycopeptides.</text>
        <dbReference type="EC" id="3.5.1.28"/>
    </reaction>
</comment>
<keyword evidence="4" id="KW-0378">Hydrolase</keyword>
<dbReference type="CDD" id="cd06583">
    <property type="entry name" value="PGRP"/>
    <property type="match status" value="1"/>
</dbReference>
<evidence type="ECO:0000313" key="8">
    <source>
        <dbReference type="Proteomes" id="UP000500767"/>
    </source>
</evidence>
<dbReference type="SMART" id="SM00644">
    <property type="entry name" value="Ami_2"/>
    <property type="match status" value="1"/>
</dbReference>
<evidence type="ECO:0000256" key="3">
    <source>
        <dbReference type="ARBA" id="ARBA00011901"/>
    </source>
</evidence>
<evidence type="ECO:0000256" key="2">
    <source>
        <dbReference type="ARBA" id="ARBA00007553"/>
    </source>
</evidence>
<accession>A0A6M8HS86</accession>
<dbReference type="SUPFAM" id="SSF47090">
    <property type="entry name" value="PGBD-like"/>
    <property type="match status" value="1"/>
</dbReference>
<dbReference type="Pfam" id="PF01510">
    <property type="entry name" value="Amidase_2"/>
    <property type="match status" value="1"/>
</dbReference>
<comment type="similarity">
    <text evidence="2">Belongs to the N-acetylmuramoyl-L-alanine amidase 2 family.</text>
</comment>
<dbReference type="InterPro" id="IPR036366">
    <property type="entry name" value="PGBDSf"/>
</dbReference>
<dbReference type="KEGG" id="lck:HN018_16030"/>
<dbReference type="InterPro" id="IPR051206">
    <property type="entry name" value="NAMLAA_amidase_2"/>
</dbReference>
<reference evidence="7 8" key="1">
    <citation type="journal article" date="2014" name="World J. Microbiol. Biotechnol.">
        <title>Biodiversity and physiological characteristics of Antarctic and Arctic lichens-associated bacteria.</title>
        <authorList>
            <person name="Lee Y.M."/>
            <person name="Kim E.H."/>
            <person name="Lee H.K."/>
            <person name="Hong S.G."/>
        </authorList>
    </citation>
    <scope>NUCLEOTIDE SEQUENCE [LARGE SCALE GENOMIC DNA]</scope>
    <source>
        <strain evidence="7 8">PAMC 26569</strain>
    </source>
</reference>
<keyword evidence="8" id="KW-1185">Reference proteome</keyword>
<sequence length="242" mass="26101">MHDAIIDSPSPNCRERDPGSVIDTLVLHYTGMQTGQAALDRLRDPDAAVSSHYLVEEDGRVFRLVPEALRASHAGISVWRGRSMLNDTSIGIEIVNPGHEWGYRPFPAVQIDALRRLCLGILSRHAIPPIRVVAHSDIAPDRKQDPGELFPWPGLADAGIGVFPEGVADAGTDDVVADALSLEAVRQDLRRIGYDIAGNGSLDEPLGLTLAAFQRHWRQETINGQADAGTRARIAAVAGLSS</sequence>
<evidence type="ECO:0000256" key="4">
    <source>
        <dbReference type="ARBA" id="ARBA00022801"/>
    </source>
</evidence>
<evidence type="ECO:0000256" key="1">
    <source>
        <dbReference type="ARBA" id="ARBA00001561"/>
    </source>
</evidence>
<dbReference type="Gene3D" id="1.10.101.10">
    <property type="entry name" value="PGBD-like superfamily/PGBD"/>
    <property type="match status" value="1"/>
</dbReference>
<dbReference type="PANTHER" id="PTHR30417:SF1">
    <property type="entry name" value="N-ACETYLMURAMOYL-L-ALANINE AMIDASE AMID"/>
    <property type="match status" value="1"/>
</dbReference>
<feature type="domain" description="N-acetylmuramoyl-L-alanine amidase" evidence="6">
    <location>
        <begin position="8"/>
        <end position="147"/>
    </location>
</feature>
<dbReference type="Proteomes" id="UP000500767">
    <property type="component" value="Chromosome"/>
</dbReference>
<dbReference type="GO" id="GO:0019867">
    <property type="term" value="C:outer membrane"/>
    <property type="evidence" value="ECO:0007669"/>
    <property type="project" value="TreeGrafter"/>
</dbReference>
<dbReference type="PANTHER" id="PTHR30417">
    <property type="entry name" value="N-ACETYLMURAMOYL-L-ALANINE AMIDASE AMID"/>
    <property type="match status" value="1"/>
</dbReference>
<keyword evidence="5" id="KW-0961">Cell wall biogenesis/degradation</keyword>
<dbReference type="Gene3D" id="3.40.80.10">
    <property type="entry name" value="Peptidoglycan recognition protein-like"/>
    <property type="match status" value="1"/>
</dbReference>
<dbReference type="InterPro" id="IPR036505">
    <property type="entry name" value="Amidase/PGRP_sf"/>
</dbReference>
<gene>
    <name evidence="7" type="ORF">HN018_16030</name>
</gene>
<dbReference type="SUPFAM" id="SSF55846">
    <property type="entry name" value="N-acetylmuramoyl-L-alanine amidase-like"/>
    <property type="match status" value="1"/>
</dbReference>
<dbReference type="GO" id="GO:0008745">
    <property type="term" value="F:N-acetylmuramoyl-L-alanine amidase activity"/>
    <property type="evidence" value="ECO:0007669"/>
    <property type="project" value="UniProtKB-EC"/>
</dbReference>
<organism evidence="7 8">
    <name type="scientific">Lichenicola cladoniae</name>
    <dbReference type="NCBI Taxonomy" id="1484109"/>
    <lineage>
        <taxon>Bacteria</taxon>
        <taxon>Pseudomonadati</taxon>
        <taxon>Pseudomonadota</taxon>
        <taxon>Alphaproteobacteria</taxon>
        <taxon>Acetobacterales</taxon>
        <taxon>Acetobacteraceae</taxon>
        <taxon>Lichenicola</taxon>
    </lineage>
</organism>